<organism evidence="1 2">
    <name type="scientific">Hymenobacter luteus</name>
    <dbReference type="NCBI Taxonomy" id="1411122"/>
    <lineage>
        <taxon>Bacteria</taxon>
        <taxon>Pseudomonadati</taxon>
        <taxon>Bacteroidota</taxon>
        <taxon>Cytophagia</taxon>
        <taxon>Cytophagales</taxon>
        <taxon>Hymenobacteraceae</taxon>
        <taxon>Hymenobacter</taxon>
    </lineage>
</organism>
<reference evidence="1 2" key="1">
    <citation type="submission" date="2020-08" db="EMBL/GenBank/DDBJ databases">
        <title>Genomic Encyclopedia of Type Strains, Phase IV (KMG-IV): sequencing the most valuable type-strain genomes for metagenomic binning, comparative biology and taxonomic classification.</title>
        <authorList>
            <person name="Goeker M."/>
        </authorList>
    </citation>
    <scope>NUCLEOTIDE SEQUENCE [LARGE SCALE GENOMIC DNA]</scope>
    <source>
        <strain evidence="1 2">DSM 26718</strain>
    </source>
</reference>
<dbReference type="AlphaFoldDB" id="A0A7W9WDW9"/>
<sequence length="247" mass="28005">MVKIVPLLGLICLPYAGIAQRTAWSAGVLGSYGHYKFNPAERQFGQYQLHIYGVEPLDMWRFGVFARTSLGKPTSPWFVQAELDRSGRNAHAQLENLTPAGNSLDFTISSPGARIRRYDLAVLLGVRPLRSSVRLLAGPVVSYMSRRELLRDNYTWDSRGPFTPYRRIEEAFYRGFNRVTVGYQVGVGVEFWRVSLDLRRENNLTPVVGQVRYEGATYRANLTGNLWMLTLGARVWEKGPTDKKEAN</sequence>
<dbReference type="EMBL" id="JACHGG010000021">
    <property type="protein sequence ID" value="MBB6061568.1"/>
    <property type="molecule type" value="Genomic_DNA"/>
</dbReference>
<keyword evidence="2" id="KW-1185">Reference proteome</keyword>
<protein>
    <submittedName>
        <fullName evidence="1">Uncharacterized protein</fullName>
    </submittedName>
</protein>
<dbReference type="Proteomes" id="UP000532746">
    <property type="component" value="Unassembled WGS sequence"/>
</dbReference>
<evidence type="ECO:0000313" key="2">
    <source>
        <dbReference type="Proteomes" id="UP000532746"/>
    </source>
</evidence>
<dbReference type="RefSeq" id="WP_183405627.1">
    <property type="nucleotide sequence ID" value="NZ_JACHGG010000021.1"/>
</dbReference>
<gene>
    <name evidence="1" type="ORF">HNQ93_004449</name>
</gene>
<comment type="caution">
    <text evidence="1">The sequence shown here is derived from an EMBL/GenBank/DDBJ whole genome shotgun (WGS) entry which is preliminary data.</text>
</comment>
<evidence type="ECO:0000313" key="1">
    <source>
        <dbReference type="EMBL" id="MBB6061568.1"/>
    </source>
</evidence>
<accession>A0A7W9WDW9</accession>
<proteinExistence type="predicted"/>
<name>A0A7W9WDW9_9BACT</name>